<reference evidence="2 4" key="9">
    <citation type="journal article" date="2009" name="PLoS Biol.">
        <title>Lineage-specific biology revealed by a finished genome assembly of the mouse.</title>
        <authorList>
            <consortium name="Mouse Genome Sequencing Consortium"/>
            <person name="Church D.M."/>
            <person name="Goodstadt L."/>
            <person name="Hillier L.W."/>
            <person name="Zody M.C."/>
            <person name="Goldstein S."/>
            <person name="She X."/>
            <person name="Bult C.J."/>
            <person name="Agarwala R."/>
            <person name="Cherry J.L."/>
            <person name="DiCuccio M."/>
            <person name="Hlavina W."/>
            <person name="Kapustin Y."/>
            <person name="Meric P."/>
            <person name="Maglott D."/>
            <person name="Birtle Z."/>
            <person name="Marques A.C."/>
            <person name="Graves T."/>
            <person name="Zhou S."/>
            <person name="Teague B."/>
            <person name="Potamousis K."/>
            <person name="Churas C."/>
            <person name="Place M."/>
            <person name="Herschleb J."/>
            <person name="Runnheim R."/>
            <person name="Forrest D."/>
            <person name="Amos-Landgraf J."/>
            <person name="Schwartz D.C."/>
            <person name="Cheng Z."/>
            <person name="Lindblad-Toh K."/>
            <person name="Eichler E.E."/>
            <person name="Ponting C.P."/>
        </authorList>
    </citation>
    <scope>NUCLEOTIDE SEQUENCE [LARGE SCALE GENOMIC DNA]</scope>
    <source>
        <strain evidence="2 4">C57BL/6J</strain>
    </source>
</reference>
<dbReference type="HOGENOM" id="CLU_2305121_0_0_1"/>
<dbReference type="Antibodypedia" id="19131">
    <property type="antibodies" value="457 antibodies from 39 providers"/>
</dbReference>
<dbReference type="OMA" id="PYFRAIR"/>
<proteinExistence type="evidence at transcript level"/>
<reference evidence="1" key="6">
    <citation type="journal article" date="2002" name="Nature">
        <title>Analysis of the mouse transcriptome based on functional annotation of 60,770 full-length cDNAs.</title>
        <authorList>
            <consortium name="The FANTOM Consortium and the RIKEN Genome Exploration Research Group Phase I and II Team"/>
        </authorList>
    </citation>
    <scope>NUCLEOTIDE SEQUENCE</scope>
    <source>
        <strain evidence="1">C57BL/6J</strain>
        <tissue evidence="1">Testis</tissue>
    </source>
</reference>
<reference evidence="2" key="11">
    <citation type="submission" date="2025-05" db="UniProtKB">
        <authorList>
            <consortium name="Ensembl"/>
        </authorList>
    </citation>
    <scope>IDENTIFICATION</scope>
    <source>
        <strain evidence="2">C57BL/6J</strain>
    </source>
</reference>
<reference evidence="1" key="1">
    <citation type="journal article" date="1999" name="Methods Enzymol.">
        <title>High-efficiency full-length cDNA cloning.</title>
        <authorList>
            <person name="Carninci P."/>
            <person name="Hayashizaki Y."/>
        </authorList>
    </citation>
    <scope>NUCLEOTIDE SEQUENCE</scope>
    <source>
        <strain evidence="1">C57BL/6J</strain>
        <tissue evidence="1">Testis</tissue>
    </source>
</reference>
<dbReference type="Bgee" id="ENSMUSG00000029437">
    <property type="expression patterns" value="Expressed in spermatid and 19 other cell types or tissues"/>
</dbReference>
<name>Q9DAD2_MOUSE</name>
<dbReference type="Ensembl" id="ENSMUST00000198901.2">
    <property type="protein sequence ID" value="ENSMUSP00000143125.2"/>
    <property type="gene ID" value="ENSMUSG00000029437.13"/>
</dbReference>
<dbReference type="EMBL" id="AK005939">
    <property type="protein sequence ID" value="BAB24326.1"/>
    <property type="molecule type" value="mRNA"/>
</dbReference>
<gene>
    <name evidence="2 3" type="primary">Il31</name>
</gene>
<dbReference type="CTD" id="386653"/>
<dbReference type="MGI" id="MGI:1923649">
    <property type="gene designation" value="Il31"/>
</dbReference>
<reference evidence="2" key="10">
    <citation type="journal article" date="2011" name="PLoS Biol.">
        <title>Modernizing reference genome assemblies.</title>
        <authorList>
            <person name="Church D.M."/>
            <person name="Schneider V.A."/>
            <person name="Graves T."/>
            <person name="Auger K."/>
            <person name="Cunningham F."/>
            <person name="Bouk N."/>
            <person name="Chen H.C."/>
            <person name="Agarwala R."/>
            <person name="McLaren W.M."/>
            <person name="Ritchie G.R."/>
            <person name="Albracht D."/>
            <person name="Kremitzki M."/>
            <person name="Rock S."/>
            <person name="Kotkiewicz H."/>
            <person name="Kremitzki C."/>
            <person name="Wollam A."/>
            <person name="Trani L."/>
            <person name="Fulton L."/>
            <person name="Fulton R."/>
            <person name="Matthews L."/>
            <person name="Whitehead S."/>
            <person name="Chow W."/>
            <person name="Torrance J."/>
            <person name="Dunn M."/>
            <person name="Harden G."/>
            <person name="Threadgold G."/>
            <person name="Wood J."/>
            <person name="Collins J."/>
            <person name="Heath P."/>
            <person name="Griffiths G."/>
            <person name="Pelan S."/>
            <person name="Grafham D."/>
            <person name="Eichler E.E."/>
            <person name="Weinstock G."/>
            <person name="Mardis E.R."/>
            <person name="Wilson R.K."/>
            <person name="Howe K."/>
            <person name="Flicek P."/>
            <person name="Hubbard T."/>
        </authorList>
    </citation>
    <scope>NUCLEOTIDE SEQUENCE [LARGE SCALE GENOMIC DNA]</scope>
    <source>
        <strain evidence="2">C57BL/6J</strain>
    </source>
</reference>
<dbReference type="ExpressionAtlas" id="Q9DAD2">
    <property type="expression patterns" value="baseline and differential"/>
</dbReference>
<dbReference type="AGR" id="MGI:1923649"/>
<evidence type="ECO:0000313" key="4">
    <source>
        <dbReference type="Proteomes" id="UP000000589"/>
    </source>
</evidence>
<keyword evidence="4" id="KW-1185">Reference proteome</keyword>
<reference evidence="1" key="7">
    <citation type="journal article" date="2005" name="Science">
        <title>The Transcriptional Landscape of the Mammalian Genome.</title>
        <authorList>
            <consortium name="The FANTOM Consortium"/>
            <consortium name="Riken Genome Exploration Research Group and Genome Science Group (Genome Network Project Core Group)"/>
        </authorList>
    </citation>
    <scope>NUCLEOTIDE SEQUENCE</scope>
    <source>
        <strain evidence="1">C57BL/6J</strain>
        <tissue evidence="1">Testis</tissue>
    </source>
</reference>
<dbReference type="VEuPathDB" id="HostDB:ENSMUSG00000029437"/>
<organism evidence="1">
    <name type="scientific">Mus musculus</name>
    <name type="common">Mouse</name>
    <dbReference type="NCBI Taxonomy" id="10090"/>
    <lineage>
        <taxon>Eukaryota</taxon>
        <taxon>Metazoa</taxon>
        <taxon>Chordata</taxon>
        <taxon>Craniata</taxon>
        <taxon>Vertebrata</taxon>
        <taxon>Euteleostomi</taxon>
        <taxon>Mammalia</taxon>
        <taxon>Eutheria</taxon>
        <taxon>Euarchontoglires</taxon>
        <taxon>Glires</taxon>
        <taxon>Rodentia</taxon>
        <taxon>Myomorpha</taxon>
        <taxon>Muroidea</taxon>
        <taxon>Muridae</taxon>
        <taxon>Murinae</taxon>
        <taxon>Mus</taxon>
        <taxon>Mus</taxon>
    </lineage>
</organism>
<sequence>MSADESIQLPCFSLDREALTNISVIIAHLEKVKVLSENTVDTSWVIRWLTNISCFNPLNLNISVPGNTDESYDCKVFVLTVLKQFSNCMAELQAKDNTTC</sequence>
<reference evidence="1" key="3">
    <citation type="journal article" date="2000" name="Genome Res.">
        <title>RIKEN integrated sequence analysis (RISA) system--384-format sequencing pipeline with 384 multicapillary sequencer.</title>
        <authorList>
            <person name="Shibata K."/>
            <person name="Itoh M."/>
            <person name="Aizawa K."/>
            <person name="Nagaoka S."/>
            <person name="Sasaki N."/>
            <person name="Carninci P."/>
            <person name="Konno H."/>
            <person name="Akiyama J."/>
            <person name="Nishi K."/>
            <person name="Kitsunai T."/>
            <person name="Tashiro H."/>
            <person name="Itoh M."/>
            <person name="Sumi N."/>
            <person name="Ishii Y."/>
            <person name="Nakamura S."/>
            <person name="Hazama M."/>
            <person name="Nishine T."/>
            <person name="Harada A."/>
            <person name="Yamamoto R."/>
            <person name="Matsumoto H."/>
            <person name="Sakaguchi S."/>
            <person name="Ikegami T."/>
            <person name="Kashiwagi K."/>
            <person name="Fujiwake S."/>
            <person name="Inoue K."/>
            <person name="Togawa Y."/>
            <person name="Izawa M."/>
            <person name="Ohara E."/>
            <person name="Watahiki M."/>
            <person name="Yoneda Y."/>
            <person name="Ishikawa T."/>
            <person name="Ozawa K."/>
            <person name="Tanaka T."/>
            <person name="Matsuura S."/>
            <person name="Kawai J."/>
            <person name="Okazaki Y."/>
            <person name="Muramatsu M."/>
            <person name="Inoue Y."/>
            <person name="Kira A."/>
            <person name="Hayashizaki Y."/>
        </authorList>
    </citation>
    <scope>NUCLEOTIDE SEQUENCE</scope>
    <source>
        <strain evidence="1">C57BL/6J</strain>
        <tissue evidence="1">Testis</tissue>
    </source>
</reference>
<dbReference type="GeneTree" id="ENSGT00390000018074"/>
<dbReference type="InterPro" id="IPR027987">
    <property type="entry name" value="IL-31"/>
</dbReference>
<accession>Q9DAD2</accession>
<dbReference type="PANTHER" id="PTHR38652:SF1">
    <property type="entry name" value="INTERLEUKIN-31"/>
    <property type="match status" value="1"/>
</dbReference>
<evidence type="ECO:0000313" key="1">
    <source>
        <dbReference type="EMBL" id="BAB24326.1"/>
    </source>
</evidence>
<reference evidence="1" key="8">
    <citation type="journal article" date="2005" name="Science">
        <title>Antisense Transcription in the Mammalian Transcriptome.</title>
        <authorList>
            <consortium name="RIKEN Genome Exploration Research Group and Genome Science Group (Genome Network Project Core Group) and the FANTOM Consortium"/>
        </authorList>
    </citation>
    <scope>NUCLEOTIDE SEQUENCE</scope>
    <source>
        <strain evidence="1">C57BL/6J</strain>
        <tissue evidence="1">Testis</tissue>
    </source>
</reference>
<reference evidence="1" key="4">
    <citation type="submission" date="2000-07" db="EMBL/GenBank/DDBJ databases">
        <authorList>
            <person name="Adachi J."/>
            <person name="Aizawa K."/>
            <person name="Akahira S."/>
            <person name="Akimura T."/>
            <person name="Arai A."/>
            <person name="Aono H."/>
            <person name="Arakawa T."/>
            <person name="Bono H."/>
            <person name="Carninci P."/>
            <person name="Fukuda S."/>
            <person name="Fukunishi Y."/>
            <person name="Furuno M."/>
            <person name="Hanagaki T."/>
            <person name="Hara A."/>
            <person name="Hayatsu N."/>
            <person name="Hiramoto K."/>
            <person name="Hiraoka T."/>
            <person name="Hori F."/>
            <person name="Imotani K."/>
            <person name="Ishii Y."/>
            <person name="Itoh M."/>
            <person name="Izawa M."/>
            <person name="Kasukawa T."/>
            <person name="Kato H."/>
            <person name="Kawai J."/>
            <person name="Kojima Y."/>
            <person name="Konno H."/>
            <person name="Kouda M."/>
            <person name="Koya S."/>
            <person name="Kurihara C."/>
            <person name="Matsuyama T."/>
            <person name="Miyazaki A."/>
            <person name="Nishi K."/>
            <person name="Nomura K."/>
            <person name="Numazaki R."/>
            <person name="Ohno M."/>
            <person name="Okazaki Y."/>
            <person name="Okido T."/>
            <person name="Owa C."/>
            <person name="Saito H."/>
            <person name="Saito R."/>
            <person name="Sakai C."/>
            <person name="Sakai K."/>
            <person name="Sano H."/>
            <person name="Sasaki D."/>
            <person name="Shibata K."/>
            <person name="Shibata Y."/>
            <person name="Shinagawa A."/>
            <person name="Shiraki T."/>
            <person name="Sogabe Y."/>
            <person name="Suzuki H."/>
            <person name="Tagami M."/>
            <person name="Tagawa A."/>
            <person name="Takahashi F."/>
            <person name="Tanaka T."/>
            <person name="Tejima Y."/>
            <person name="Toya T."/>
            <person name="Yamamura T."/>
            <person name="Yasunishi A."/>
            <person name="Yoshida K."/>
            <person name="Yoshino M."/>
            <person name="Muramatsu M."/>
            <person name="Hayashizaki Y."/>
        </authorList>
    </citation>
    <scope>NUCLEOTIDE SEQUENCE</scope>
    <source>
        <strain evidence="1">C57BL/6J</strain>
        <tissue evidence="1">Testis</tissue>
    </source>
</reference>
<dbReference type="GeneID" id="76399"/>
<protein>
    <submittedName>
        <fullName evidence="2">Interleukin 31</fullName>
    </submittedName>
</protein>
<evidence type="ECO:0000313" key="2">
    <source>
        <dbReference type="Ensembl" id="ENSMUSP00000143125.2"/>
    </source>
</evidence>
<dbReference type="RefSeq" id="NP_001418039.1">
    <property type="nucleotide sequence ID" value="NM_001431110.1"/>
</dbReference>
<reference evidence="1" key="2">
    <citation type="journal article" date="2000" name="Genome Res.">
        <title>Normalization and subtraction of cap-trapper-selected cDNAs to prepare full-length cDNA libraries for rapid discovery of new genes.</title>
        <authorList>
            <person name="Carninci P."/>
            <person name="Shibata Y."/>
            <person name="Hayatsu N."/>
            <person name="Sugahara Y."/>
            <person name="Shibata K."/>
            <person name="Itoh M."/>
            <person name="Konno H."/>
            <person name="Okazaki Y."/>
            <person name="Muramatsu M."/>
            <person name="Hayashizaki Y."/>
        </authorList>
    </citation>
    <scope>NUCLEOTIDE SEQUENCE</scope>
    <source>
        <strain evidence="1">C57BL/6J</strain>
        <tissue evidence="1">Testis</tissue>
    </source>
</reference>
<dbReference type="Pfam" id="PF15209">
    <property type="entry name" value="IL31"/>
    <property type="match status" value="1"/>
</dbReference>
<evidence type="ECO:0000313" key="3">
    <source>
        <dbReference type="MGI" id="MGI:1923649"/>
    </source>
</evidence>
<dbReference type="Proteomes" id="UP000000589">
    <property type="component" value="Chromosome 5"/>
</dbReference>
<dbReference type="AlphaFoldDB" id="Q9DAD2"/>
<dbReference type="PANTHER" id="PTHR38652">
    <property type="entry name" value="INTERLEUKIN-31"/>
    <property type="match status" value="1"/>
</dbReference>
<reference evidence="1" key="5">
    <citation type="journal article" date="2001" name="Nature">
        <title>Functional annotation of a full-length mouse cDNA collection.</title>
        <authorList>
            <consortium name="The RIKEN Genome Exploration Research Group Phase II Team and the FANTOM Consortium"/>
        </authorList>
    </citation>
    <scope>NUCLEOTIDE SEQUENCE</scope>
    <source>
        <strain evidence="1">C57BL/6J</strain>
        <tissue evidence="1">Testis</tissue>
    </source>
</reference>